<dbReference type="InterPro" id="IPR017853">
    <property type="entry name" value="GH"/>
</dbReference>
<protein>
    <submittedName>
        <fullName evidence="6">Xylan 1,4-beta-xylosidase</fullName>
    </submittedName>
</protein>
<dbReference type="PRINTS" id="PR00745">
    <property type="entry name" value="GLHYDRLASE39"/>
</dbReference>
<evidence type="ECO:0000313" key="6">
    <source>
        <dbReference type="EMBL" id="SEG91523.1"/>
    </source>
</evidence>
<dbReference type="Gene3D" id="2.60.40.10">
    <property type="entry name" value="Immunoglobulins"/>
    <property type="match status" value="1"/>
</dbReference>
<dbReference type="InterPro" id="IPR049166">
    <property type="entry name" value="GH39_cat"/>
</dbReference>
<sequence length="591" mass="63423">MNSAAHSDWQDRIGDASGEVAAAPRPALKAPTGLRAAPGAGHVTLTWDPVPGAIGYLVHRDGAPAAPPEVDVPAVPACRYVDTGHGAAEYTVAAVSAMDHTGPFSAAVRAEPLTAGTTVLSVRVDAGRVTRELLRPWAYMVGSEHLSHLLSTDETGGRPIGEELAAALRTVRDELGVQTVRAHAILGDDLGVYREGPVYDFSGVDRVYDKVVELGLRPIVELGYMPRDLAADPSKTVFEYAAVISPPKDFEAWGDLVRALVEHLAERYGVHELIDHWAFEVWNEPNLAVFWSGTPEEYFLLYDVTAAAVKNVHPDLRVGGPSSAANGWVEELLAHVEESGAALDFISTHTYGNAPLDWRPALARHGRDVPIWWTEWGPTPTHFHGIGDGPFGAAFLLHGMKSAAGRVDALSHWVASDHFEELGRPPRLFHGGFGLLTVGNLRKPRFHALSLANRLGGAELAAELDGDAGGVEVWAARHDDGRVGVLVWNGTLNNTQATGAPELARTIELTVDGLEGTYTLTHHRIDRDHTNVEAVWQSMGGGDWPSGEQWDKLRAADGLDELTPPATVTGGSPSLTFELPMPGVSLIEFAP</sequence>
<name>A0A1H6E2V3_9ACTN</name>
<dbReference type="EMBL" id="FNVT01000007">
    <property type="protein sequence ID" value="SEG91523.1"/>
    <property type="molecule type" value="Genomic_DNA"/>
</dbReference>
<dbReference type="PANTHER" id="PTHR12631">
    <property type="entry name" value="ALPHA-L-IDURONIDASE"/>
    <property type="match status" value="1"/>
</dbReference>
<dbReference type="GO" id="GO:0004553">
    <property type="term" value="F:hydrolase activity, hydrolyzing O-glycosyl compounds"/>
    <property type="evidence" value="ECO:0007669"/>
    <property type="project" value="InterPro"/>
</dbReference>
<dbReference type="OrthoDB" id="9776971at2"/>
<dbReference type="Proteomes" id="UP000236732">
    <property type="component" value="Unassembled WGS sequence"/>
</dbReference>
<dbReference type="InterPro" id="IPR000514">
    <property type="entry name" value="Glyco_hydro_39"/>
</dbReference>
<dbReference type="Pfam" id="PF01229">
    <property type="entry name" value="Glyco_hydro_39"/>
    <property type="match status" value="2"/>
</dbReference>
<dbReference type="AlphaFoldDB" id="A0A1H6E2V3"/>
<dbReference type="Gene3D" id="2.60.40.1500">
    <property type="entry name" value="Glycosyl hydrolase domain, family 39"/>
    <property type="match status" value="1"/>
</dbReference>
<comment type="similarity">
    <text evidence="1">Belongs to the glycosyl hydrolase 39 family.</text>
</comment>
<keyword evidence="7" id="KW-1185">Reference proteome</keyword>
<evidence type="ECO:0000256" key="4">
    <source>
        <dbReference type="PIRSR" id="PIRSR600514-1"/>
    </source>
</evidence>
<dbReference type="PANTHER" id="PTHR12631:SF10">
    <property type="entry name" value="BETA-XYLOSIDASE-LIKE PROTEIN-RELATED"/>
    <property type="match status" value="1"/>
</dbReference>
<dbReference type="InterPro" id="IPR049165">
    <property type="entry name" value="GH39_as"/>
</dbReference>
<organism evidence="6 7">
    <name type="scientific">Nonomuraea solani</name>
    <dbReference type="NCBI Taxonomy" id="1144553"/>
    <lineage>
        <taxon>Bacteria</taxon>
        <taxon>Bacillati</taxon>
        <taxon>Actinomycetota</taxon>
        <taxon>Actinomycetes</taxon>
        <taxon>Streptosporangiales</taxon>
        <taxon>Streptosporangiaceae</taxon>
        <taxon>Nonomuraea</taxon>
    </lineage>
</organism>
<reference evidence="6 7" key="1">
    <citation type="submission" date="2016-10" db="EMBL/GenBank/DDBJ databases">
        <authorList>
            <person name="de Groot N.N."/>
        </authorList>
    </citation>
    <scope>NUCLEOTIDE SEQUENCE [LARGE SCALE GENOMIC DNA]</scope>
    <source>
        <strain evidence="6 7">CGMCC 4.7037</strain>
    </source>
</reference>
<accession>A0A1H6E2V3</accession>
<keyword evidence="3" id="KW-0326">Glycosidase</keyword>
<dbReference type="CDD" id="cd00063">
    <property type="entry name" value="FN3"/>
    <property type="match status" value="1"/>
</dbReference>
<dbReference type="SUPFAM" id="SSF51445">
    <property type="entry name" value="(Trans)glycosidases"/>
    <property type="match status" value="1"/>
</dbReference>
<evidence type="ECO:0000256" key="2">
    <source>
        <dbReference type="ARBA" id="ARBA00022801"/>
    </source>
</evidence>
<feature type="domain" description="Glycosyl hydrolases family 39 N-terminal catalytic" evidence="5">
    <location>
        <begin position="366"/>
        <end position="558"/>
    </location>
</feature>
<keyword evidence="2" id="KW-0378">Hydrolase</keyword>
<dbReference type="InterPro" id="IPR051923">
    <property type="entry name" value="Glycosyl_Hydrolase_39"/>
</dbReference>
<dbReference type="InterPro" id="IPR013783">
    <property type="entry name" value="Ig-like_fold"/>
</dbReference>
<dbReference type="RefSeq" id="WP_103958648.1">
    <property type="nucleotide sequence ID" value="NZ_FNVT01000007.1"/>
</dbReference>
<gene>
    <name evidence="6" type="ORF">SAMN05444920_107287</name>
</gene>
<dbReference type="Gene3D" id="3.20.20.80">
    <property type="entry name" value="Glycosidases"/>
    <property type="match status" value="1"/>
</dbReference>
<feature type="domain" description="Glycosyl hydrolases family 39 N-terminal catalytic" evidence="5">
    <location>
        <begin position="122"/>
        <end position="352"/>
    </location>
</feature>
<feature type="active site" description="Proton donor" evidence="4">
    <location>
        <position position="284"/>
    </location>
</feature>
<dbReference type="PROSITE" id="PS01027">
    <property type="entry name" value="GLYCOSYL_HYDROL_F39"/>
    <property type="match status" value="1"/>
</dbReference>
<evidence type="ECO:0000313" key="7">
    <source>
        <dbReference type="Proteomes" id="UP000236732"/>
    </source>
</evidence>
<evidence type="ECO:0000256" key="1">
    <source>
        <dbReference type="ARBA" id="ARBA00008875"/>
    </source>
</evidence>
<proteinExistence type="inferred from homology"/>
<dbReference type="GO" id="GO:0005975">
    <property type="term" value="P:carbohydrate metabolic process"/>
    <property type="evidence" value="ECO:0007669"/>
    <property type="project" value="InterPro"/>
</dbReference>
<dbReference type="InterPro" id="IPR003961">
    <property type="entry name" value="FN3_dom"/>
</dbReference>
<evidence type="ECO:0000256" key="3">
    <source>
        <dbReference type="ARBA" id="ARBA00023295"/>
    </source>
</evidence>
<dbReference type="SUPFAM" id="SSF51011">
    <property type="entry name" value="Glycosyl hydrolase domain"/>
    <property type="match status" value="1"/>
</dbReference>
<evidence type="ECO:0000259" key="5">
    <source>
        <dbReference type="Pfam" id="PF01229"/>
    </source>
</evidence>